<dbReference type="AlphaFoldDB" id="C3YB78"/>
<dbReference type="OMA" id="GYLMSAR"/>
<reference evidence="5" key="2">
    <citation type="journal article" date="2020" name="Nat. Ecol. Evol.">
        <title>Deeply conserved synteny resolves early events in vertebrate evolution.</title>
        <authorList>
            <person name="Simakov O."/>
            <person name="Marletaz F."/>
            <person name="Yue J.X."/>
            <person name="O'Connell B."/>
            <person name="Jenkins J."/>
            <person name="Brandt A."/>
            <person name="Calef R."/>
            <person name="Tung C.H."/>
            <person name="Huang T.K."/>
            <person name="Schmutz J."/>
            <person name="Satoh N."/>
            <person name="Yu J.K."/>
            <person name="Putnam N.H."/>
            <person name="Green R.E."/>
            <person name="Rokhsar D.S."/>
        </authorList>
    </citation>
    <scope>NUCLEOTIDE SEQUENCE [LARGE SCALE GENOMIC DNA]</scope>
    <source>
        <strain evidence="5">S238N-H82</strain>
    </source>
</reference>
<dbReference type="PANTHER" id="PTHR24024">
    <property type="entry name" value="PULMONARY SURFACTANT-ASSOCIATED PROTEIN A"/>
    <property type="match status" value="1"/>
</dbReference>
<keyword evidence="1" id="KW-0430">Lectin</keyword>
<dbReference type="GO" id="GO:0005615">
    <property type="term" value="C:extracellular space"/>
    <property type="evidence" value="ECO:0000318"/>
    <property type="project" value="GO_Central"/>
</dbReference>
<dbReference type="PANTHER" id="PTHR24024:SF18">
    <property type="entry name" value="SHORT-CHAIN COLLAGEN C4-LIKE"/>
    <property type="match status" value="1"/>
</dbReference>
<evidence type="ECO:0000256" key="1">
    <source>
        <dbReference type="ARBA" id="ARBA00022734"/>
    </source>
</evidence>
<sequence length="289" mass="30392">MASQAAVIVATLSALFLFSACLAVDSGGEEGSCPKQMENSNVNNITVVAPPGPRGDTGPPGPRGVRGEKGETGRPGKLGPHGMEGQKGEKGALGQKGSQGAEGLGGGAVYIRWGRTFCDEGTGTVTVYSGLAGGAHYNNKGGGSNYQCLPADPEWGQYEDGVQGSKSHMYGAEYEISTNVPYDKATLHNRDVPCAVCYSLSRRAQLMIPARKTCPEGWTREYGGYLMAAYYNHPGRTEFVCMDGEPEVRPGGEGSDNGALFYLTEARCGSLPCPPYVDGRELACVVCTK</sequence>
<dbReference type="InParanoid" id="C3YB78"/>
<feature type="compositionally biased region" description="Basic and acidic residues" evidence="2">
    <location>
        <begin position="65"/>
        <end position="74"/>
    </location>
</feature>
<feature type="chain" id="PRO_5044729172" evidence="3">
    <location>
        <begin position="24"/>
        <end position="289"/>
    </location>
</feature>
<keyword evidence="5" id="KW-1185">Reference proteome</keyword>
<reference evidence="4" key="1">
    <citation type="journal article" date="2008" name="Nature">
        <title>The amphioxus genome and the evolution of the chordate karyotype.</title>
        <authorList>
            <consortium name="US DOE Joint Genome Institute (JGI-PGF)"/>
            <person name="Putnam N.H."/>
            <person name="Butts T."/>
            <person name="Ferrier D.E.K."/>
            <person name="Furlong R.F."/>
            <person name="Hellsten U."/>
            <person name="Kawashima T."/>
            <person name="Robinson-Rechavi M."/>
            <person name="Shoguchi E."/>
            <person name="Terry A."/>
            <person name="Yu J.-K."/>
            <person name="Benito-Gutierrez E.L."/>
            <person name="Dubchak I."/>
            <person name="Garcia-Fernandez J."/>
            <person name="Gibson-Brown J.J."/>
            <person name="Grigoriev I.V."/>
            <person name="Horton A.C."/>
            <person name="de Jong P.J."/>
            <person name="Jurka J."/>
            <person name="Kapitonov V.V."/>
            <person name="Kohara Y."/>
            <person name="Kuroki Y."/>
            <person name="Lindquist E."/>
            <person name="Lucas S."/>
            <person name="Osoegawa K."/>
            <person name="Pennacchio L.A."/>
            <person name="Salamov A.A."/>
            <person name="Satou Y."/>
            <person name="Sauka-Spengler T."/>
            <person name="Schmutz J."/>
            <person name="Shin-I T."/>
            <person name="Toyoda A."/>
            <person name="Bronner-Fraser M."/>
            <person name="Fujiyama A."/>
            <person name="Holland L.Z."/>
            <person name="Holland P.W.H."/>
            <person name="Satoh N."/>
            <person name="Rokhsar D.S."/>
        </authorList>
    </citation>
    <scope>NUCLEOTIDE SEQUENCE [LARGE SCALE GENOMIC DNA]</scope>
    <source>
        <strain evidence="4">S238N-H82</strain>
        <tissue evidence="4">Testes</tissue>
    </source>
</reference>
<dbReference type="OrthoDB" id="6127486at2759"/>
<accession>C3YB78</accession>
<reference evidence="6" key="3">
    <citation type="submission" date="2025-04" db="UniProtKB">
        <authorList>
            <consortium name="RefSeq"/>
        </authorList>
    </citation>
    <scope>IDENTIFICATION</scope>
    <source>
        <strain evidence="6">S238N-H82</strain>
        <tissue evidence="6">Testes</tissue>
    </source>
</reference>
<evidence type="ECO:0000313" key="4">
    <source>
        <dbReference type="EMBL" id="EEN62456.1"/>
    </source>
</evidence>
<dbReference type="InterPro" id="IPR008160">
    <property type="entry name" value="Collagen"/>
</dbReference>
<feature type="signal peptide" evidence="3">
    <location>
        <begin position="1"/>
        <end position="23"/>
    </location>
</feature>
<dbReference type="Proteomes" id="UP000001554">
    <property type="component" value="Chromosome 2"/>
</dbReference>
<dbReference type="KEGG" id="bfo:118410664"/>
<evidence type="ECO:0000313" key="6">
    <source>
        <dbReference type="RefSeq" id="XP_035668359.1"/>
    </source>
</evidence>
<dbReference type="InterPro" id="IPR051077">
    <property type="entry name" value="Ca-dependent_lectin"/>
</dbReference>
<dbReference type="EMBL" id="GG666497">
    <property type="protein sequence ID" value="EEN62456.1"/>
    <property type="molecule type" value="Genomic_DNA"/>
</dbReference>
<gene>
    <name evidence="6" type="primary">LOC118410664</name>
    <name evidence="4" type="ORF">BRAFLDRAFT_67698</name>
</gene>
<proteinExistence type="predicted"/>
<name>C3YB78_BRAFL</name>
<evidence type="ECO:0000256" key="2">
    <source>
        <dbReference type="SAM" id="MobiDB-lite"/>
    </source>
</evidence>
<organism>
    <name type="scientific">Branchiostoma floridae</name>
    <name type="common">Florida lancelet</name>
    <name type="synonym">Amphioxus</name>
    <dbReference type="NCBI Taxonomy" id="7739"/>
    <lineage>
        <taxon>Eukaryota</taxon>
        <taxon>Metazoa</taxon>
        <taxon>Chordata</taxon>
        <taxon>Cephalochordata</taxon>
        <taxon>Leptocardii</taxon>
        <taxon>Amphioxiformes</taxon>
        <taxon>Branchiostomatidae</taxon>
        <taxon>Branchiostoma</taxon>
    </lineage>
</organism>
<keyword evidence="3" id="KW-0732">Signal</keyword>
<evidence type="ECO:0000313" key="5">
    <source>
        <dbReference type="Proteomes" id="UP000001554"/>
    </source>
</evidence>
<feature type="region of interest" description="Disordered" evidence="2">
    <location>
        <begin position="48"/>
        <end position="100"/>
    </location>
</feature>
<evidence type="ECO:0000256" key="3">
    <source>
        <dbReference type="SAM" id="SignalP"/>
    </source>
</evidence>
<dbReference type="GO" id="GO:0030246">
    <property type="term" value="F:carbohydrate binding"/>
    <property type="evidence" value="ECO:0007669"/>
    <property type="project" value="UniProtKB-KW"/>
</dbReference>
<dbReference type="Pfam" id="PF01391">
    <property type="entry name" value="Collagen"/>
    <property type="match status" value="1"/>
</dbReference>
<protein>
    <submittedName>
        <fullName evidence="6">Short-chain collagen C4-like</fullName>
    </submittedName>
</protein>
<dbReference type="RefSeq" id="XP_035668359.1">
    <property type="nucleotide sequence ID" value="XM_035812466.1"/>
</dbReference>
<dbReference type="GeneID" id="118410664"/>